<dbReference type="PANTHER" id="PTHR34054">
    <property type="entry name" value="EXPRESSED PROTEIN"/>
    <property type="match status" value="1"/>
</dbReference>
<dbReference type="InterPro" id="IPR009057">
    <property type="entry name" value="Homeodomain-like_sf"/>
</dbReference>
<evidence type="ECO:0000259" key="13">
    <source>
        <dbReference type="PROSITE" id="PS50090"/>
    </source>
</evidence>
<feature type="region of interest" description="Disordered" evidence="11">
    <location>
        <begin position="816"/>
        <end position="846"/>
    </location>
</feature>
<feature type="transmembrane region" description="Helical" evidence="12">
    <location>
        <begin position="369"/>
        <end position="386"/>
    </location>
</feature>
<feature type="region of interest" description="Disordered" evidence="11">
    <location>
        <begin position="130"/>
        <end position="150"/>
    </location>
</feature>
<dbReference type="CDD" id="cd00167">
    <property type="entry name" value="SANT"/>
    <property type="match status" value="3"/>
</dbReference>
<comment type="caution">
    <text evidence="15">The sequence shown here is derived from an EMBL/GenBank/DDBJ whole genome shotgun (WGS) entry which is preliminary data.</text>
</comment>
<keyword evidence="3 12" id="KW-0812">Transmembrane</keyword>
<sequence length="1164" mass="130349">MKPLGCLGVGLSLISGCIFLALVAEFYYFFWWKKRGSSGDVEENYSSPVKELPDLFCWKKPSSLSPTALKPQEICISVNGATHSDEEQPHLRSMSGNDLVLKPLGGEDTVDAELMCLAGPPRSLFTIEEETPEELESEDAIARGGRSRRGCTGKKSLRDLLLVAETPTSTPLSSPPLFSPPMACYKQNGFNPLFEPTKEEALAWMWSSPPPTLKFLKDAEEKLYRKTLVEEALKVHKGRGRHVESKEKKEASVAPLLPPVAAISTQATVSDLQETIYARTKKFYPSRQRLTLPLQSGNQGKPVVLNPKRKLAEYCDGNDKSLTVVFKDLGVQVLYSTLFFWEYLGPLIIYPIFYYFPVYKYFGYEGERVIYPVQTYAMCYWCLHYFKRIMETFFVHRFSHATSPLSNVFRNCAYYWTFGAYIAYHVNHPLYTPVSDLQMKIGFGFGLICQVSNFYCHLILRNLRSPDGNGGYQIPRGFLFNIVTCANYTTEIYHWLGFNIATQTIAGYVFIVVATLIMTNWALAKHRRLKKLFDGKDGRPRFPFERLRDLGVPRASFDSRVSYPISSAAACRSSSREGFRVYLWGMGDGGLLAVATMKVEQSCVENKQSAAASSSSLSEGSYGLSRMSPAVSSPRTSSPSKRRISGPIRRAKGGWTPQEDETLRKAVEAYKGRSWKKIAEFFPDRTEVQCLHRWQKVLNPELIKGPWTPEEDEKIISLVVKYGPKKWSVIAKSLPGRIGKQCRERWHNHLDPTIKKDAWTVEEELALMNAHRVHGNKWAEIAKVLPGRTDNSIKNHWNSSLKKKLDLFLVTGKLPPVPKPEAHGGPKDIANSDSGRSLRSSSDGSDIITRAFSGSASSMDSGLPAEPCKLEDQKNWLALSTVKDSNREALANLTVRGVNDSDTGCSMRDPMSDVWPRSDPRTELAECSNTGENDQLDDTSQPALPSESPHALDSLFYKLPQVEDGCLSAASTLLTTYDSMQQSYCSAVVTSPSGYLTPSSVTGKNPVQSVESILKSAARSFPNTPSIFRRRKRETETSHASGSSPSQSDRIKFIDSSDTAEGKIRHNSEATNSSLSKFNSSPCDRGAILLYNGKSFNESPPYRLRSKRTTIIKSVEKQLDFTLEENDCNVQKYRKFEAGHDLIRQLYKSVLDQEGQRPEKSFPP</sequence>
<evidence type="ECO:0000256" key="11">
    <source>
        <dbReference type="SAM" id="MobiDB-lite"/>
    </source>
</evidence>
<feature type="domain" description="HTH myb-type" evidence="14">
    <location>
        <begin position="755"/>
        <end position="805"/>
    </location>
</feature>
<feature type="compositionally biased region" description="Basic and acidic residues" evidence="11">
    <location>
        <begin position="1058"/>
        <end position="1068"/>
    </location>
</feature>
<evidence type="ECO:0000256" key="9">
    <source>
        <dbReference type="ARBA" id="ARBA00023163"/>
    </source>
</evidence>
<evidence type="ECO:0000256" key="12">
    <source>
        <dbReference type="SAM" id="Phobius"/>
    </source>
</evidence>
<dbReference type="Pfam" id="PF00249">
    <property type="entry name" value="Myb_DNA-binding"/>
    <property type="match status" value="3"/>
</dbReference>
<dbReference type="InterPro" id="IPR045884">
    <property type="entry name" value="At5g59350-like"/>
</dbReference>
<feature type="transmembrane region" description="Helical" evidence="12">
    <location>
        <begin position="333"/>
        <end position="357"/>
    </location>
</feature>
<keyword evidence="6" id="KW-0805">Transcription regulation</keyword>
<dbReference type="GO" id="GO:0006629">
    <property type="term" value="P:lipid metabolic process"/>
    <property type="evidence" value="ECO:0007669"/>
    <property type="project" value="InterPro"/>
</dbReference>
<dbReference type="GO" id="GO:0006355">
    <property type="term" value="P:regulation of DNA-templated transcription"/>
    <property type="evidence" value="ECO:0007669"/>
    <property type="project" value="UniProtKB-ARBA"/>
</dbReference>
<dbReference type="SMART" id="SM00717">
    <property type="entry name" value="SANT"/>
    <property type="match status" value="3"/>
</dbReference>
<feature type="compositionally biased region" description="Polar residues" evidence="11">
    <location>
        <begin position="1038"/>
        <end position="1048"/>
    </location>
</feature>
<dbReference type="PROSITE" id="PS50090">
    <property type="entry name" value="MYB_LIKE"/>
    <property type="match status" value="3"/>
</dbReference>
<organism evidence="15 16">
    <name type="scientific">Ensete ventricosum</name>
    <name type="common">Abyssinian banana</name>
    <name type="synonym">Musa ensete</name>
    <dbReference type="NCBI Taxonomy" id="4639"/>
    <lineage>
        <taxon>Eukaryota</taxon>
        <taxon>Viridiplantae</taxon>
        <taxon>Streptophyta</taxon>
        <taxon>Embryophyta</taxon>
        <taxon>Tracheophyta</taxon>
        <taxon>Spermatophyta</taxon>
        <taxon>Magnoliopsida</taxon>
        <taxon>Liliopsida</taxon>
        <taxon>Zingiberales</taxon>
        <taxon>Musaceae</taxon>
        <taxon>Ensete</taxon>
    </lineage>
</organism>
<feature type="domain" description="Myb-like" evidence="13">
    <location>
        <begin position="699"/>
        <end position="750"/>
    </location>
</feature>
<dbReference type="Pfam" id="PF02544">
    <property type="entry name" value="Steroid_dh"/>
    <property type="match status" value="1"/>
</dbReference>
<feature type="transmembrane region" description="Helical" evidence="12">
    <location>
        <begin position="441"/>
        <end position="460"/>
    </location>
</feature>
<dbReference type="FunFam" id="1.10.10.60:FF:000010">
    <property type="entry name" value="Transcriptional activator Myb isoform A"/>
    <property type="match status" value="1"/>
</dbReference>
<dbReference type="PROSITE" id="PS51294">
    <property type="entry name" value="HTH_MYB"/>
    <property type="match status" value="3"/>
</dbReference>
<keyword evidence="10" id="KW-0539">Nucleus</keyword>
<feature type="compositionally biased region" description="Low complexity" evidence="11">
    <location>
        <begin position="832"/>
        <end position="846"/>
    </location>
</feature>
<feature type="compositionally biased region" description="Low complexity" evidence="11">
    <location>
        <begin position="615"/>
        <end position="639"/>
    </location>
</feature>
<evidence type="ECO:0000256" key="4">
    <source>
        <dbReference type="ARBA" id="ARBA00022737"/>
    </source>
</evidence>
<feature type="region of interest" description="Disordered" evidence="11">
    <location>
        <begin position="615"/>
        <end position="657"/>
    </location>
</feature>
<dbReference type="GO" id="GO:0016627">
    <property type="term" value="F:oxidoreductase activity, acting on the CH-CH group of donors"/>
    <property type="evidence" value="ECO:0007669"/>
    <property type="project" value="InterPro"/>
</dbReference>
<dbReference type="InterPro" id="IPR017930">
    <property type="entry name" value="Myb_dom"/>
</dbReference>
<evidence type="ECO:0000256" key="5">
    <source>
        <dbReference type="ARBA" id="ARBA00022989"/>
    </source>
</evidence>
<dbReference type="GO" id="GO:0003677">
    <property type="term" value="F:DNA binding"/>
    <property type="evidence" value="ECO:0007669"/>
    <property type="project" value="UniProtKB-KW"/>
</dbReference>
<evidence type="ECO:0000256" key="7">
    <source>
        <dbReference type="ARBA" id="ARBA00023125"/>
    </source>
</evidence>
<evidence type="ECO:0000256" key="1">
    <source>
        <dbReference type="ARBA" id="ARBA00004123"/>
    </source>
</evidence>
<evidence type="ECO:0000256" key="3">
    <source>
        <dbReference type="ARBA" id="ARBA00022692"/>
    </source>
</evidence>
<keyword evidence="8 12" id="KW-0472">Membrane</keyword>
<feature type="domain" description="Myb-like" evidence="13">
    <location>
        <begin position="751"/>
        <end position="801"/>
    </location>
</feature>
<feature type="domain" description="HTH myb-type" evidence="14">
    <location>
        <begin position="699"/>
        <end position="754"/>
    </location>
</feature>
<feature type="domain" description="HTH myb-type" evidence="14">
    <location>
        <begin position="652"/>
        <end position="698"/>
    </location>
</feature>
<feature type="compositionally biased region" description="Acidic residues" evidence="11">
    <location>
        <begin position="130"/>
        <end position="139"/>
    </location>
</feature>
<dbReference type="InterPro" id="IPR001104">
    <property type="entry name" value="3-oxo-5_a-steroid_4-DH_C"/>
</dbReference>
<feature type="compositionally biased region" description="Basic residues" evidence="11">
    <location>
        <begin position="640"/>
        <end position="652"/>
    </location>
</feature>
<protein>
    <submittedName>
        <fullName evidence="15">Uncharacterized protein</fullName>
    </submittedName>
</protein>
<dbReference type="SUPFAM" id="SSF46689">
    <property type="entry name" value="Homeodomain-like"/>
    <property type="match status" value="2"/>
</dbReference>
<dbReference type="GO" id="GO:0005634">
    <property type="term" value="C:nucleus"/>
    <property type="evidence" value="ECO:0007669"/>
    <property type="project" value="UniProtKB-SubCell"/>
</dbReference>
<keyword evidence="5 12" id="KW-1133">Transmembrane helix</keyword>
<proteinExistence type="predicted"/>
<feature type="region of interest" description="Disordered" evidence="11">
    <location>
        <begin position="899"/>
        <end position="949"/>
    </location>
</feature>
<feature type="compositionally biased region" description="Polar residues" evidence="11">
    <location>
        <begin position="927"/>
        <end position="943"/>
    </location>
</feature>
<dbReference type="EMBL" id="JAQQAF010000006">
    <property type="protein sequence ID" value="KAJ8480149.1"/>
    <property type="molecule type" value="Genomic_DNA"/>
</dbReference>
<dbReference type="Gene3D" id="1.10.10.60">
    <property type="entry name" value="Homeodomain-like"/>
    <property type="match status" value="3"/>
</dbReference>
<keyword evidence="16" id="KW-1185">Reference proteome</keyword>
<feature type="transmembrane region" description="Helical" evidence="12">
    <location>
        <begin position="12"/>
        <end position="30"/>
    </location>
</feature>
<evidence type="ECO:0000256" key="2">
    <source>
        <dbReference type="ARBA" id="ARBA00004141"/>
    </source>
</evidence>
<dbReference type="FunFam" id="1.10.10.60:FF:000324">
    <property type="entry name" value="Transcription factor MYB3R-2"/>
    <property type="match status" value="1"/>
</dbReference>
<evidence type="ECO:0000313" key="15">
    <source>
        <dbReference type="EMBL" id="KAJ8480149.1"/>
    </source>
</evidence>
<gene>
    <name evidence="15" type="ORF">OPV22_023876</name>
</gene>
<keyword evidence="4" id="KW-0677">Repeat</keyword>
<keyword evidence="7" id="KW-0238">DNA-binding</keyword>
<feature type="transmembrane region" description="Helical" evidence="12">
    <location>
        <begin position="505"/>
        <end position="523"/>
    </location>
</feature>
<dbReference type="PROSITE" id="PS51257">
    <property type="entry name" value="PROKAR_LIPOPROTEIN"/>
    <property type="match status" value="1"/>
</dbReference>
<dbReference type="AlphaFoldDB" id="A0AAV8QT74"/>
<reference evidence="15 16" key="1">
    <citation type="submission" date="2022-12" db="EMBL/GenBank/DDBJ databases">
        <title>Chromosome-scale assembly of the Ensete ventricosum genome.</title>
        <authorList>
            <person name="Dussert Y."/>
            <person name="Stocks J."/>
            <person name="Wendawek A."/>
            <person name="Woldeyes F."/>
            <person name="Nichols R.A."/>
            <person name="Borrell J.S."/>
        </authorList>
    </citation>
    <scope>NUCLEOTIDE SEQUENCE [LARGE SCALE GENOMIC DNA]</scope>
    <source>
        <strain evidence="16">cv. Maze</strain>
        <tissue evidence="15">Seeds</tissue>
    </source>
</reference>
<name>A0AAV8QT74_ENSVE</name>
<feature type="region of interest" description="Disordered" evidence="11">
    <location>
        <begin position="1024"/>
        <end position="1052"/>
    </location>
</feature>
<evidence type="ECO:0000256" key="8">
    <source>
        <dbReference type="ARBA" id="ARBA00023136"/>
    </source>
</evidence>
<keyword evidence="9" id="KW-0804">Transcription</keyword>
<evidence type="ECO:0000313" key="16">
    <source>
        <dbReference type="Proteomes" id="UP001222027"/>
    </source>
</evidence>
<evidence type="ECO:0000256" key="10">
    <source>
        <dbReference type="ARBA" id="ARBA00023242"/>
    </source>
</evidence>
<evidence type="ECO:0000259" key="14">
    <source>
        <dbReference type="PROSITE" id="PS51294"/>
    </source>
</evidence>
<feature type="region of interest" description="Disordered" evidence="11">
    <location>
        <begin position="1058"/>
        <end position="1077"/>
    </location>
</feature>
<dbReference type="FunFam" id="1.10.10.60:FF:000016">
    <property type="entry name" value="Transcriptional activator Myb isoform A"/>
    <property type="match status" value="1"/>
</dbReference>
<dbReference type="PANTHER" id="PTHR34054:SF2">
    <property type="entry name" value="EXPRESSED PROTEIN"/>
    <property type="match status" value="1"/>
</dbReference>
<dbReference type="PROSITE" id="PS50244">
    <property type="entry name" value="S5A_REDUCTASE"/>
    <property type="match status" value="1"/>
</dbReference>
<dbReference type="GO" id="GO:0016020">
    <property type="term" value="C:membrane"/>
    <property type="evidence" value="ECO:0007669"/>
    <property type="project" value="UniProtKB-SubCell"/>
</dbReference>
<dbReference type="InterPro" id="IPR001005">
    <property type="entry name" value="SANT/Myb"/>
</dbReference>
<comment type="subcellular location">
    <subcellularLocation>
        <location evidence="2">Membrane</location>
        <topology evidence="2">Multi-pass membrane protein</topology>
    </subcellularLocation>
    <subcellularLocation>
        <location evidence="1">Nucleus</location>
    </subcellularLocation>
</comment>
<feature type="domain" description="Myb-like" evidence="13">
    <location>
        <begin position="647"/>
        <end position="698"/>
    </location>
</feature>
<accession>A0AAV8QT74</accession>
<dbReference type="Proteomes" id="UP001222027">
    <property type="component" value="Unassembled WGS sequence"/>
</dbReference>
<evidence type="ECO:0000256" key="6">
    <source>
        <dbReference type="ARBA" id="ARBA00023015"/>
    </source>
</evidence>